<feature type="transmembrane region" description="Helical" evidence="2">
    <location>
        <begin position="137"/>
        <end position="162"/>
    </location>
</feature>
<sequence>MAYHHPYRPNGKRPGGEKEGGRAEDPLQEEFSGLDDAIQDVVQAGTHIGSEVLGSIGDALRSVGEALGGGRLHDKSVPFLNWRNRVDRHIKNDKQDSYLAVAIVGWTFAACFGIADLVMGILTAVGASTLGLTPEEFMVFPILTGCFVPATLGFGFMGWTGVRWYGFFKRIRSYLRCARDWVCDLPQLARAAGQPEEKVREELQKVIVDGTLPGAMLSPDGKTLYLDENRYTPAEDPQPAPRDVQAGSEAEIFRREGAEFLEYLRRSTGKLGAGTDEELAQMRRTCAAILGFVNNHPEQMPRVRRFREYYLPTTRKLLDTAQGLGEAEVQHAQEIRRDITGILHTLNEAYSKLYDVLLQDVSLDVSTEIDTLETMLRQDGLTHDFEADFKNG</sequence>
<feature type="compositionally biased region" description="Basic residues" evidence="1">
    <location>
        <begin position="1"/>
        <end position="11"/>
    </location>
</feature>
<name>A0A9D2FHJ3_9FIRM</name>
<keyword evidence="2" id="KW-0472">Membrane</keyword>
<dbReference type="AlphaFoldDB" id="A0A9D2FHJ3"/>
<evidence type="ECO:0000313" key="4">
    <source>
        <dbReference type="Proteomes" id="UP000824105"/>
    </source>
</evidence>
<organism evidence="3 4">
    <name type="scientific">Candidatus Gemmiger avistercoris</name>
    <dbReference type="NCBI Taxonomy" id="2838606"/>
    <lineage>
        <taxon>Bacteria</taxon>
        <taxon>Bacillati</taxon>
        <taxon>Bacillota</taxon>
        <taxon>Clostridia</taxon>
        <taxon>Eubacteriales</taxon>
        <taxon>Gemmiger</taxon>
    </lineage>
</organism>
<reference evidence="3" key="2">
    <citation type="submission" date="2021-04" db="EMBL/GenBank/DDBJ databases">
        <authorList>
            <person name="Gilroy R."/>
        </authorList>
    </citation>
    <scope>NUCLEOTIDE SEQUENCE</scope>
    <source>
        <strain evidence="3">CHK188-11489</strain>
    </source>
</reference>
<proteinExistence type="predicted"/>
<feature type="transmembrane region" description="Helical" evidence="2">
    <location>
        <begin position="98"/>
        <end position="125"/>
    </location>
</feature>
<evidence type="ECO:0000313" key="3">
    <source>
        <dbReference type="EMBL" id="HIZ61199.1"/>
    </source>
</evidence>
<keyword evidence="2" id="KW-1133">Transmembrane helix</keyword>
<dbReference type="EMBL" id="DXBF01000005">
    <property type="protein sequence ID" value="HIZ61199.1"/>
    <property type="molecule type" value="Genomic_DNA"/>
</dbReference>
<dbReference type="Proteomes" id="UP000824105">
    <property type="component" value="Unassembled WGS sequence"/>
</dbReference>
<reference evidence="3" key="1">
    <citation type="journal article" date="2021" name="PeerJ">
        <title>Extensive microbial diversity within the chicken gut microbiome revealed by metagenomics and culture.</title>
        <authorList>
            <person name="Gilroy R."/>
            <person name="Ravi A."/>
            <person name="Getino M."/>
            <person name="Pursley I."/>
            <person name="Horton D.L."/>
            <person name="Alikhan N.F."/>
            <person name="Baker D."/>
            <person name="Gharbi K."/>
            <person name="Hall N."/>
            <person name="Watson M."/>
            <person name="Adriaenssens E.M."/>
            <person name="Foster-Nyarko E."/>
            <person name="Jarju S."/>
            <person name="Secka A."/>
            <person name="Antonio M."/>
            <person name="Oren A."/>
            <person name="Chaudhuri R.R."/>
            <person name="La Ragione R."/>
            <person name="Hildebrand F."/>
            <person name="Pallen M.J."/>
        </authorList>
    </citation>
    <scope>NUCLEOTIDE SEQUENCE</scope>
    <source>
        <strain evidence="3">CHK188-11489</strain>
    </source>
</reference>
<feature type="region of interest" description="Disordered" evidence="1">
    <location>
        <begin position="1"/>
        <end position="24"/>
    </location>
</feature>
<feature type="compositionally biased region" description="Basic and acidic residues" evidence="1">
    <location>
        <begin position="14"/>
        <end position="24"/>
    </location>
</feature>
<accession>A0A9D2FHJ3</accession>
<keyword evidence="2" id="KW-0812">Transmembrane</keyword>
<gene>
    <name evidence="3" type="ORF">H9724_00285</name>
</gene>
<evidence type="ECO:0000256" key="2">
    <source>
        <dbReference type="SAM" id="Phobius"/>
    </source>
</evidence>
<evidence type="ECO:0000256" key="1">
    <source>
        <dbReference type="SAM" id="MobiDB-lite"/>
    </source>
</evidence>
<protein>
    <submittedName>
        <fullName evidence="3">5-bromo-4-chloroindolyl phosphate hydrolysis family protein</fullName>
    </submittedName>
</protein>
<comment type="caution">
    <text evidence="3">The sequence shown here is derived from an EMBL/GenBank/DDBJ whole genome shotgun (WGS) entry which is preliminary data.</text>
</comment>